<sequence length="427" mass="49646">MSEQNYQKIDTSKFKQISLQELNEILGLTIKKDEVNKSITFLCALSAYTENSQFNISFNAPSSSGKSYIPLEIAQLFPKEDVIKTGYASPTAFFHEHGEFKKELKGYEVDLERKILIFLDQPHNLLLQHLRPLLSHDEKEILLKITDKNERYGLKTKNILIKGFPSVIFCSAGLKIDEQEATRMILLSPEITQEKIREGIYTKIQKEADEIAFKNWLEENPKRKLLKERISAIKQENIKEIKISSPELLKEMFEKRIKILKPRHQRDIGRIISLAKSLALLNLWWRERTQQTIIANSEDIREAFKLWDEISESQELGIPPYIYNLYKNIILPLWEEKNSEGDGGIVEPNGIEREEIIKKHFQVYGQPLDPLKLRQQIIPMWESAGLIYQKPDPNDRRKMLIYPTTPLTIFKKQNNSELGGGVNEVKE</sequence>
<organism evidence="1">
    <name type="scientific">Dictyoglomus turgidum</name>
    <dbReference type="NCBI Taxonomy" id="513050"/>
    <lineage>
        <taxon>Bacteria</taxon>
        <taxon>Pseudomonadati</taxon>
        <taxon>Dictyoglomota</taxon>
        <taxon>Dictyoglomia</taxon>
        <taxon>Dictyoglomales</taxon>
        <taxon>Dictyoglomaceae</taxon>
        <taxon>Dictyoglomus</taxon>
    </lineage>
</organism>
<proteinExistence type="predicted"/>
<gene>
    <name evidence="1" type="ORF">ENV35_07710</name>
</gene>
<comment type="caution">
    <text evidence="1">The sequence shown here is derived from an EMBL/GenBank/DDBJ whole genome shotgun (WGS) entry which is preliminary data.</text>
</comment>
<dbReference type="AlphaFoldDB" id="A0A7C3SS27"/>
<evidence type="ECO:0008006" key="2">
    <source>
        <dbReference type="Google" id="ProtNLM"/>
    </source>
</evidence>
<evidence type="ECO:0000313" key="1">
    <source>
        <dbReference type="EMBL" id="HGB31742.1"/>
    </source>
</evidence>
<protein>
    <recommendedName>
        <fullName evidence="2">DUF3987 domain-containing protein</fullName>
    </recommendedName>
</protein>
<accession>A0A7C3SS27</accession>
<dbReference type="EMBL" id="DTGA01000203">
    <property type="protein sequence ID" value="HGB31742.1"/>
    <property type="molecule type" value="Genomic_DNA"/>
</dbReference>
<reference evidence="1" key="1">
    <citation type="journal article" date="2020" name="mSystems">
        <title>Genome- and Community-Level Interaction Insights into Carbon Utilization and Element Cycling Functions of Hydrothermarchaeota in Hydrothermal Sediment.</title>
        <authorList>
            <person name="Zhou Z."/>
            <person name="Liu Y."/>
            <person name="Xu W."/>
            <person name="Pan J."/>
            <person name="Luo Z.H."/>
            <person name="Li M."/>
        </authorList>
    </citation>
    <scope>NUCLEOTIDE SEQUENCE [LARGE SCALE GENOMIC DNA]</scope>
    <source>
        <strain evidence="1">SpSt-751</strain>
    </source>
</reference>
<name>A0A7C3SS27_9BACT</name>